<dbReference type="EMBL" id="CT573071">
    <property type="protein sequence ID" value="CAJ74355.1"/>
    <property type="molecule type" value="Genomic_DNA"/>
</dbReference>
<reference evidence="4" key="4">
    <citation type="submission" date="2017-10" db="EMBL/GenBank/DDBJ databases">
        <authorList>
            <person name="Frank J."/>
        </authorList>
    </citation>
    <scope>NUCLEOTIDE SEQUENCE [LARGE SCALE GENOMIC DNA]</scope>
</reference>
<name>Q1Q2W8_KUEST</name>
<dbReference type="Proteomes" id="UP000221734">
    <property type="component" value="Chromosome Kuenenia_stuttgartiensis_MBR1"/>
</dbReference>
<dbReference type="EMBL" id="CP049055">
    <property type="protein sequence ID" value="QII11460.1"/>
    <property type="molecule type" value="Genomic_DNA"/>
</dbReference>
<dbReference type="KEGG" id="kst:KSMBR1_3466"/>
<dbReference type="Pfam" id="PF13289">
    <property type="entry name" value="SIR2_2"/>
    <property type="match status" value="1"/>
</dbReference>
<organism evidence="1">
    <name type="scientific">Kuenenia stuttgartiensis</name>
    <dbReference type="NCBI Taxonomy" id="174633"/>
    <lineage>
        <taxon>Bacteria</taxon>
        <taxon>Pseudomonadati</taxon>
        <taxon>Planctomycetota</taxon>
        <taxon>Candidatus Brocadiia</taxon>
        <taxon>Candidatus Brocadiales</taxon>
        <taxon>Candidatus Brocadiaceae</taxon>
        <taxon>Candidatus Kuenenia</taxon>
    </lineage>
</organism>
<dbReference type="SUPFAM" id="SSF52467">
    <property type="entry name" value="DHS-like NAD/FAD-binding domain"/>
    <property type="match status" value="1"/>
</dbReference>
<dbReference type="AlphaFoldDB" id="Q1Q2W8"/>
<reference evidence="2 5" key="5">
    <citation type="submission" date="2020-02" db="EMBL/GenBank/DDBJ databases">
        <title>Newly sequenced genome of strain CSTR1 showed variability in Candidatus Kuenenia stuttgartiensis genomes.</title>
        <authorList>
            <person name="Ding C."/>
            <person name="Adrian L."/>
        </authorList>
    </citation>
    <scope>NUCLEOTIDE SEQUENCE [LARGE SCALE GENOMIC DNA]</scope>
    <source>
        <strain evidence="2 5">CSTR1</strain>
    </source>
</reference>
<keyword evidence="4" id="KW-1185">Reference proteome</keyword>
<proteinExistence type="predicted"/>
<reference evidence="1" key="1">
    <citation type="journal article" date="2006" name="Nature">
        <title>Deciphering the evolution and metabolism of an anammox bacterium from a community genome.</title>
        <authorList>
            <person name="Strous M."/>
            <person name="Pelletier E."/>
            <person name="Mangenot S."/>
            <person name="Rattei T."/>
            <person name="Lehner A."/>
            <person name="Taylor M.W."/>
            <person name="Horn M."/>
            <person name="Daims H."/>
            <person name="Bartol-Mavel D."/>
            <person name="Wincker P."/>
            <person name="Barbe V."/>
            <person name="Fonknechten N."/>
            <person name="Vallenet D."/>
            <person name="Segurens B."/>
            <person name="Schenowitz-Truong C."/>
            <person name="Medigue C."/>
            <person name="Collingro A."/>
            <person name="Snel B."/>
            <person name="Dutilh B.E."/>
            <person name="OpDenCamp H.J.M."/>
            <person name="vanDerDrift C."/>
            <person name="Cirpus I."/>
            <person name="vanDePas-Schoonen K.T."/>
            <person name="Harhangi H.R."/>
            <person name="vanNiftrik L."/>
            <person name="Schmid M."/>
            <person name="Keltjens J."/>
            <person name="vanDeVossenberg J."/>
            <person name="Kartal B."/>
            <person name="Meier H."/>
            <person name="Frishman D."/>
            <person name="Huynen M.A."/>
            <person name="Mewes H."/>
            <person name="Weissenbach J."/>
            <person name="Jetten M.S.M."/>
            <person name="Wagner M."/>
            <person name="LePaslier D."/>
        </authorList>
    </citation>
    <scope>NUCLEOTIDE SEQUENCE</scope>
</reference>
<reference evidence="1" key="2">
    <citation type="submission" date="2006-01" db="EMBL/GenBank/DDBJ databases">
        <authorList>
            <person name="Genoscope"/>
        </authorList>
    </citation>
    <scope>NUCLEOTIDE SEQUENCE</scope>
</reference>
<dbReference type="Gene3D" id="3.40.50.1220">
    <property type="entry name" value="TPP-binding domain"/>
    <property type="match status" value="1"/>
</dbReference>
<accession>Q1Q2W8</accession>
<reference evidence="3" key="3">
    <citation type="submission" date="2017-10" db="EMBL/GenBank/DDBJ databases">
        <authorList>
            <person name="Banno H."/>
            <person name="Chua N.-H."/>
        </authorList>
    </citation>
    <scope>NUCLEOTIDE SEQUENCE [LARGE SCALE GENOMIC DNA]</scope>
    <source>
        <strain evidence="3">Kuenenia_mbr1_ru-nijmegen</strain>
    </source>
</reference>
<sequence length="676" mass="78088">MTYAIELNSFNKLRNELGDSFVIFCGCGISLLGNGIEKNFLPSVSDFSKHFFYNLKLFLELEDAEKSPSYYDRLLAKYSYELAEGVYVSLRINTKFEDLLYRIQVSFISKDVGSPDSSINAFEQPSKEKPSVIDSLIRAVFKCKEKQFNSNHSAISFLLEKKKASAVITTNFDNAIELCNNSIRLLIHSQPLNNLENEPYILKLHGDVFQGKIKATSPALIKGKYLEEYNYIEKLLNNKVVLVVGYSGYGDIDISPHLRNLNNTCAKLIWVVKKGERPPDFTKYWIRTNLTSEDTKDNWLLKLGAEYGWKRSTNSQNPEWEKNFKDWFSEISLENLRNSTYIMFDKGPGVIAGWPSLHIQYIRELSYNSSKNTITKLTPLLYWDIANALLSVSAYCSAMQYLEKINVNDNLNNESSKITCLKGFTYWRLGKLDDAIKTLEPIVLDPPLLLDRRELAIITRLYLEIARDIIRSNTPHCKRLKKEHVIEKQTNFEKIFSDFSRLSSESAEYDSFEDGFLSEIIILDIERLQGKKIAVNKIQEVYKQACYCQSWNAADAAARVLISVDFFSGIKALINTNRTYIRQRHYKRIRKGIAAFFYKCFKRPYILDLLDGSAGAKLGVCIRELRCKRKLRQWEHFYKEKKIICAADGFVKTIYCCFVDALLCLIKKIKKYLNHE</sequence>
<dbReference type="EMBL" id="LT934425">
    <property type="protein sequence ID" value="SOH05940.1"/>
    <property type="molecule type" value="Genomic_DNA"/>
</dbReference>
<dbReference type="Proteomes" id="UP000501926">
    <property type="component" value="Chromosome"/>
</dbReference>
<evidence type="ECO:0000313" key="3">
    <source>
        <dbReference type="EMBL" id="SOH05940.1"/>
    </source>
</evidence>
<evidence type="ECO:0000313" key="2">
    <source>
        <dbReference type="EMBL" id="QII11460.1"/>
    </source>
</evidence>
<evidence type="ECO:0008006" key="6">
    <source>
        <dbReference type="Google" id="ProtNLM"/>
    </source>
</evidence>
<gene>
    <name evidence="2" type="ORF">KsCSTR_20810</name>
    <name evidence="3" type="ORF">KSMBR1_3466</name>
    <name evidence="1" type="ORF">kuste3592</name>
</gene>
<evidence type="ECO:0000313" key="4">
    <source>
        <dbReference type="Proteomes" id="UP000221734"/>
    </source>
</evidence>
<dbReference type="InterPro" id="IPR029035">
    <property type="entry name" value="DHS-like_NAD/FAD-binding_dom"/>
</dbReference>
<evidence type="ECO:0000313" key="1">
    <source>
        <dbReference type="EMBL" id="CAJ74355.1"/>
    </source>
</evidence>
<protein>
    <recommendedName>
        <fullName evidence="6">SIR2-like domain-containing protein</fullName>
    </recommendedName>
</protein>
<evidence type="ECO:0000313" key="5">
    <source>
        <dbReference type="Proteomes" id="UP000501926"/>
    </source>
</evidence>
<dbReference type="RefSeq" id="WP_099326464.1">
    <property type="nucleotide sequence ID" value="NZ_CP049055.1"/>
</dbReference>